<comment type="caution">
    <text evidence="2">The sequence shown here is derived from an EMBL/GenBank/DDBJ whole genome shotgun (WGS) entry which is preliminary data.</text>
</comment>
<gene>
    <name evidence="2" type="ORF">DXM27_07645</name>
</gene>
<dbReference type="EMBL" id="QRFF01000002">
    <property type="protein sequence ID" value="KAA3502816.1"/>
    <property type="molecule type" value="Genomic_DNA"/>
</dbReference>
<dbReference type="InterPro" id="IPR027417">
    <property type="entry name" value="P-loop_NTPase"/>
</dbReference>
<dbReference type="PROSITE" id="PS50837">
    <property type="entry name" value="NACHT"/>
    <property type="match status" value="1"/>
</dbReference>
<proteinExistence type="predicted"/>
<dbReference type="SUPFAM" id="SSF52540">
    <property type="entry name" value="P-loop containing nucleoside triphosphate hydrolases"/>
    <property type="match status" value="1"/>
</dbReference>
<dbReference type="InterPro" id="IPR007111">
    <property type="entry name" value="NACHT_NTPase"/>
</dbReference>
<accession>A0AA88F0S7</accession>
<dbReference type="AlphaFoldDB" id="A0AA88F0S7"/>
<evidence type="ECO:0000259" key="1">
    <source>
        <dbReference type="PROSITE" id="PS50837"/>
    </source>
</evidence>
<dbReference type="Proteomes" id="UP000473658">
    <property type="component" value="Unassembled WGS sequence"/>
</dbReference>
<evidence type="ECO:0000313" key="2">
    <source>
        <dbReference type="EMBL" id="KAA3502816.1"/>
    </source>
</evidence>
<evidence type="ECO:0000313" key="3">
    <source>
        <dbReference type="Proteomes" id="UP000473658"/>
    </source>
</evidence>
<organism evidence="2 3">
    <name type="scientific">Rhizobium rhizogenes</name>
    <name type="common">Agrobacterium rhizogenes</name>
    <dbReference type="NCBI Taxonomy" id="359"/>
    <lineage>
        <taxon>Bacteria</taxon>
        <taxon>Pseudomonadati</taxon>
        <taxon>Pseudomonadota</taxon>
        <taxon>Alphaproteobacteria</taxon>
        <taxon>Hyphomicrobiales</taxon>
        <taxon>Rhizobiaceae</taxon>
        <taxon>Rhizobium/Agrobacterium group</taxon>
        <taxon>Rhizobium</taxon>
    </lineage>
</organism>
<dbReference type="RefSeq" id="WP_149898532.1">
    <property type="nucleotide sequence ID" value="NZ_QRFF01000002.1"/>
</dbReference>
<dbReference type="Gene3D" id="3.40.50.300">
    <property type="entry name" value="P-loop containing nucleotide triphosphate hydrolases"/>
    <property type="match status" value="1"/>
</dbReference>
<feature type="domain" description="NACHT" evidence="1">
    <location>
        <begin position="132"/>
        <end position="219"/>
    </location>
</feature>
<reference evidence="2 3" key="1">
    <citation type="submission" date="2018-08" db="EMBL/GenBank/DDBJ databases">
        <title>Crown Gall in kiwifruit.</title>
        <authorList>
            <person name="Visnovsky S.B."/>
            <person name="Pitman A.R."/>
        </authorList>
    </citation>
    <scope>NUCLEOTIDE SEQUENCE [LARGE SCALE GENOMIC DNA]</scope>
    <source>
        <strain evidence="2 3">SBV_302_78_2</strain>
    </source>
</reference>
<protein>
    <recommendedName>
        <fullName evidence="1">NACHT domain-containing protein</fullName>
    </recommendedName>
</protein>
<sequence length="743" mass="82438">MIDQADLVRDLSLFADLGTEPPQVIATAGGFKVAFFRDGQAVELIFSAKAEDVIESSDGKKTAHKSFKALLASPLLADLGRWADGQMMQLQQRALSENIPIHGRISVGGEAGTIELLDQVITVDETALSQVLVTLIDGPAGIGKTALLRQLAYRRASNYRLDQKPLLLHVESRGRMLQNLTDLMAFSLQTLRLRVTYDQIPVLVRHGLVALAIDGFDELGDPSGYDLAWAQVNELVNNSRGHGSLILAGRETFIGEGRMKGALTALDENVDRLQTFSLLPPSVDVAKAWLSENGWSSDIFNRQEVEALFEEGSYALRPFFLKELTQEGVSTQISEGVVGDLLQFLIDTMIDRETKKFGEDIEAATTHEQRCVFLRTFLEEVARDMADNQTDAIPGDTLGWIAEVVASDNVSPSLAGVLKNRASVVAFLTVDERRGYRRFSDGQIGNYFLSQATVKAVSAGEIPKFVRRNIFGLEFLENFCSAVRTTVQTQIDGFAEAAVDHIEKASDYDRSRRNLAALILALKSVCETSATIIISNVSIDDAYVNETVSSIILRNVTIAQLFARSTDLRQIEYQEHGVIVSLIADGGTIPPSKFPMPSYIVLPDKTLVEQKEKSDWVGAQFFSRLDTDPMPVSEILSRFPLFTLLHRLARTRSYWIKEDEDRASRRIFEDENWPELKEKLLNHDLLLISENVGAGGRPGNFYHLRNKQGLLSFEHPPVAVRQFLADLFLTSYKKAQASGDSLH</sequence>
<name>A0AA88F0S7_RHIRH</name>